<gene>
    <name evidence="3" type="primary">yhgI</name>
    <name evidence="3" type="ORF">P857_303</name>
</gene>
<proteinExistence type="inferred from homology"/>
<reference evidence="3 4" key="1">
    <citation type="journal article" date="2013" name="PLoS ONE">
        <title>Bacterial endosymbiosis in a chordate host: long-term co-evolution and conservation of secondary metabolism.</title>
        <authorList>
            <person name="Kwan J.C."/>
            <person name="Schmidt E.W."/>
        </authorList>
    </citation>
    <scope>NUCLEOTIDE SEQUENCE [LARGE SCALE GENOMIC DNA]</scope>
    <source>
        <strain evidence="4">L6</strain>
    </source>
</reference>
<dbReference type="SUPFAM" id="SSF110836">
    <property type="entry name" value="Hypothetical protein SAV1430"/>
    <property type="match status" value="1"/>
</dbReference>
<name>W2V1R6_9RICK</name>
<dbReference type="Gene3D" id="3.30.300.130">
    <property type="entry name" value="Fe-S cluster assembly (FSCA)"/>
    <property type="match status" value="1"/>
</dbReference>
<dbReference type="InterPro" id="IPR001075">
    <property type="entry name" value="NIF_FeS_clus_asmbl_NifU_C"/>
</dbReference>
<evidence type="ECO:0000313" key="4">
    <source>
        <dbReference type="Proteomes" id="UP000018951"/>
    </source>
</evidence>
<dbReference type="STRING" id="1401685.P857_303"/>
<dbReference type="InterPro" id="IPR035433">
    <property type="entry name" value="NFU1-like"/>
</dbReference>
<dbReference type="PANTHER" id="PTHR11178">
    <property type="entry name" value="IRON-SULFUR CLUSTER SCAFFOLD PROTEIN NFU-RELATED"/>
    <property type="match status" value="1"/>
</dbReference>
<dbReference type="EMBL" id="AXCJ01000005">
    <property type="protein sequence ID" value="ETO91388.1"/>
    <property type="molecule type" value="Genomic_DNA"/>
</dbReference>
<dbReference type="Gene3D" id="3.30.1370.70">
    <property type="entry name" value="Scaffold protein Nfu/NifU, N-terminal domain"/>
    <property type="match status" value="1"/>
</dbReference>
<feature type="domain" description="Scaffold protein Nfu/NifU N-terminal" evidence="2">
    <location>
        <begin position="2"/>
        <end position="91"/>
    </location>
</feature>
<dbReference type="SMART" id="SM00932">
    <property type="entry name" value="Nfu_N"/>
    <property type="match status" value="1"/>
</dbReference>
<dbReference type="GO" id="GO:0016226">
    <property type="term" value="P:iron-sulfur cluster assembly"/>
    <property type="evidence" value="ECO:0007669"/>
    <property type="project" value="InterPro"/>
</dbReference>
<evidence type="ECO:0000313" key="3">
    <source>
        <dbReference type="EMBL" id="ETO91388.1"/>
    </source>
</evidence>
<evidence type="ECO:0000256" key="1">
    <source>
        <dbReference type="ARBA" id="ARBA00006420"/>
    </source>
</evidence>
<protein>
    <submittedName>
        <fullName evidence="3">Thioredoxin</fullName>
    </submittedName>
</protein>
<sequence length="194" mass="21695">MIRYDDTPNGNSLKFHVIGLDLLEEGVSSYDFRSREEAQGVRLVEGLFAIEYVEGVLLIKDAVVVTKDGSIPWQYIRNDIICCIENFLDSDDEVNVKLGAKDNNCADMMRSADDYSEGEREVVLEILRIIDENIRPLLLGDGGDIIFIKYDAGDVYVKLQGACHGCPSATVTLKHGIQNMLRFYISDVKQVIAV</sequence>
<dbReference type="InterPro" id="IPR036498">
    <property type="entry name" value="Nfu/NifU_N_sf"/>
</dbReference>
<dbReference type="PIRSF" id="PIRSF036773">
    <property type="entry name" value="HIRIP5"/>
    <property type="match status" value="1"/>
</dbReference>
<dbReference type="Pfam" id="PF01106">
    <property type="entry name" value="NifU"/>
    <property type="match status" value="1"/>
</dbReference>
<dbReference type="PANTHER" id="PTHR11178:SF1">
    <property type="entry name" value="NFU1 IRON-SULFUR CLUSTER SCAFFOLD HOMOLOG, MITOCHONDRIAL"/>
    <property type="match status" value="1"/>
</dbReference>
<organism evidence="3 4">
    <name type="scientific">Candidatus Xenolissoclinum pacificiensis L6</name>
    <dbReference type="NCBI Taxonomy" id="1401685"/>
    <lineage>
        <taxon>Bacteria</taxon>
        <taxon>Pseudomonadati</taxon>
        <taxon>Pseudomonadota</taxon>
        <taxon>Alphaproteobacteria</taxon>
        <taxon>Rickettsiales</taxon>
        <taxon>Anaplasmataceae</taxon>
        <taxon>Candidatus Xenolissoclinum</taxon>
    </lineage>
</organism>
<dbReference type="GO" id="GO:0051536">
    <property type="term" value="F:iron-sulfur cluster binding"/>
    <property type="evidence" value="ECO:0007669"/>
    <property type="project" value="InterPro"/>
</dbReference>
<dbReference type="Pfam" id="PF08712">
    <property type="entry name" value="Nfu_N"/>
    <property type="match status" value="1"/>
</dbReference>
<dbReference type="InterPro" id="IPR034904">
    <property type="entry name" value="FSCA_dom_sf"/>
</dbReference>
<evidence type="ECO:0000259" key="2">
    <source>
        <dbReference type="SMART" id="SM00932"/>
    </source>
</evidence>
<comment type="caution">
    <text evidence="3">The sequence shown here is derived from an EMBL/GenBank/DDBJ whole genome shotgun (WGS) entry which is preliminary data.</text>
</comment>
<dbReference type="GO" id="GO:0005506">
    <property type="term" value="F:iron ion binding"/>
    <property type="evidence" value="ECO:0007669"/>
    <property type="project" value="InterPro"/>
</dbReference>
<dbReference type="AlphaFoldDB" id="W2V1R6"/>
<dbReference type="Proteomes" id="UP000018951">
    <property type="component" value="Unassembled WGS sequence"/>
</dbReference>
<keyword evidence="4" id="KW-1185">Reference proteome</keyword>
<comment type="similarity">
    <text evidence="1">Belongs to the NifU family.</text>
</comment>
<accession>W2V1R6</accession>
<dbReference type="SUPFAM" id="SSF117916">
    <property type="entry name" value="Fe-S cluster assembly (FSCA) domain-like"/>
    <property type="match status" value="1"/>
</dbReference>
<dbReference type="InterPro" id="IPR014824">
    <property type="entry name" value="Nfu/NifU_N"/>
</dbReference>